<proteinExistence type="predicted"/>
<protein>
    <submittedName>
        <fullName evidence="1">WSC domain-containing protein</fullName>
    </submittedName>
</protein>
<reference evidence="1" key="1">
    <citation type="submission" date="2017-02" db="UniProtKB">
        <authorList>
            <consortium name="WormBaseParasite"/>
        </authorList>
    </citation>
    <scope>IDENTIFICATION</scope>
</reference>
<dbReference type="WBParaSite" id="HPLM_0000761801-mRNA-1">
    <property type="protein sequence ID" value="HPLM_0000761801-mRNA-1"/>
    <property type="gene ID" value="HPLM_0000761801"/>
</dbReference>
<accession>A0A0N4WB20</accession>
<evidence type="ECO:0000313" key="1">
    <source>
        <dbReference type="WBParaSite" id="HPLM_0000761801-mRNA-1"/>
    </source>
</evidence>
<name>A0A0N4WB20_HAEPC</name>
<dbReference type="AlphaFoldDB" id="A0A0N4WB20"/>
<organism evidence="1">
    <name type="scientific">Haemonchus placei</name>
    <name type="common">Barber's pole worm</name>
    <dbReference type="NCBI Taxonomy" id="6290"/>
    <lineage>
        <taxon>Eukaryota</taxon>
        <taxon>Metazoa</taxon>
        <taxon>Ecdysozoa</taxon>
        <taxon>Nematoda</taxon>
        <taxon>Chromadorea</taxon>
        <taxon>Rhabditida</taxon>
        <taxon>Rhabditina</taxon>
        <taxon>Rhabditomorpha</taxon>
        <taxon>Strongyloidea</taxon>
        <taxon>Trichostrongylidae</taxon>
        <taxon>Haemonchus</taxon>
    </lineage>
</organism>
<sequence length="147" mass="16865">LPGTSQCFYLPALVCYQLSDQRKMEANTINKIDRGRMQSVFRAAIFIWSDLVFQLKCCGASGCSDYSIFGFYPNSCRCSTNPGEVRSFTADLNCNSTTHVYLSLFDREKCHFSQNLCRLFNTVIVFYYLRLHASHRNKKVSIIIKLS</sequence>